<dbReference type="SUPFAM" id="SSF46689">
    <property type="entry name" value="Homeodomain-like"/>
    <property type="match status" value="1"/>
</dbReference>
<accession>A0A1V4ICM0</accession>
<dbReference type="Pfam" id="PF00440">
    <property type="entry name" value="TetR_N"/>
    <property type="match status" value="1"/>
</dbReference>
<dbReference type="GO" id="GO:0003677">
    <property type="term" value="F:DNA binding"/>
    <property type="evidence" value="ECO:0007669"/>
    <property type="project" value="UniProtKB-UniRule"/>
</dbReference>
<dbReference type="PROSITE" id="PS01081">
    <property type="entry name" value="HTH_TETR_1"/>
    <property type="match status" value="1"/>
</dbReference>
<dbReference type="Gene3D" id="1.10.10.60">
    <property type="entry name" value="Homeodomain-like"/>
    <property type="match status" value="1"/>
</dbReference>
<dbReference type="AlphaFoldDB" id="A0A1V4ICM0"/>
<evidence type="ECO:0000256" key="2">
    <source>
        <dbReference type="PROSITE-ProRule" id="PRU00335"/>
    </source>
</evidence>
<evidence type="ECO:0000313" key="5">
    <source>
        <dbReference type="Proteomes" id="UP000191056"/>
    </source>
</evidence>
<feature type="domain" description="HTH tetR-type" evidence="3">
    <location>
        <begin position="2"/>
        <end position="62"/>
    </location>
</feature>
<dbReference type="Proteomes" id="UP000191056">
    <property type="component" value="Unassembled WGS sequence"/>
</dbReference>
<evidence type="ECO:0000259" key="3">
    <source>
        <dbReference type="PROSITE" id="PS50977"/>
    </source>
</evidence>
<dbReference type="PRINTS" id="PR00455">
    <property type="entry name" value="HTHTETR"/>
</dbReference>
<name>A0A1V4ICM0_9CLOT</name>
<dbReference type="InterPro" id="IPR023772">
    <property type="entry name" value="DNA-bd_HTH_TetR-type_CS"/>
</dbReference>
<protein>
    <submittedName>
        <fullName evidence="4">Fatty acid metabolism regulator protein</fullName>
    </submittedName>
</protein>
<keyword evidence="5" id="KW-1185">Reference proteome</keyword>
<gene>
    <name evidence="4" type="primary">fadR_2</name>
    <name evidence="4" type="ORF">CLCHR_42830</name>
</gene>
<dbReference type="Gene3D" id="1.10.357.10">
    <property type="entry name" value="Tetracycline Repressor, domain 2"/>
    <property type="match status" value="1"/>
</dbReference>
<dbReference type="PROSITE" id="PS50977">
    <property type="entry name" value="HTH_TETR_2"/>
    <property type="match status" value="1"/>
</dbReference>
<dbReference type="SUPFAM" id="SSF48498">
    <property type="entry name" value="Tetracyclin repressor-like, C-terminal domain"/>
    <property type="match status" value="1"/>
</dbReference>
<dbReference type="InterPro" id="IPR001647">
    <property type="entry name" value="HTH_TetR"/>
</dbReference>
<proteinExistence type="predicted"/>
<dbReference type="PANTHER" id="PTHR43479:SF11">
    <property type="entry name" value="ACREF_ENVCD OPERON REPRESSOR-RELATED"/>
    <property type="match status" value="1"/>
</dbReference>
<comment type="caution">
    <text evidence="4">The sequence shown here is derived from an EMBL/GenBank/DDBJ whole genome shotgun (WGS) entry which is preliminary data.</text>
</comment>
<dbReference type="EMBL" id="MZGT01000087">
    <property type="protein sequence ID" value="OPJ57721.1"/>
    <property type="molecule type" value="Genomic_DNA"/>
</dbReference>
<dbReference type="RefSeq" id="WP_079441909.1">
    <property type="nucleotide sequence ID" value="NZ_MZGT01000087.1"/>
</dbReference>
<dbReference type="PANTHER" id="PTHR43479">
    <property type="entry name" value="ACREF/ENVCD OPERON REPRESSOR-RELATED"/>
    <property type="match status" value="1"/>
</dbReference>
<dbReference type="InterPro" id="IPR050624">
    <property type="entry name" value="HTH-type_Tx_Regulator"/>
</dbReference>
<dbReference type="InterPro" id="IPR036271">
    <property type="entry name" value="Tet_transcr_reg_TetR-rel_C_sf"/>
</dbReference>
<evidence type="ECO:0000313" key="4">
    <source>
        <dbReference type="EMBL" id="OPJ57721.1"/>
    </source>
</evidence>
<dbReference type="OrthoDB" id="9785164at2"/>
<dbReference type="STRING" id="225345.CLCHR_42830"/>
<evidence type="ECO:0000256" key="1">
    <source>
        <dbReference type="ARBA" id="ARBA00023125"/>
    </source>
</evidence>
<keyword evidence="1 2" id="KW-0238">DNA-binding</keyword>
<feature type="DNA-binding region" description="H-T-H motif" evidence="2">
    <location>
        <begin position="25"/>
        <end position="44"/>
    </location>
</feature>
<sequence length="198" mass="23030">MNKTKKLIFQSAIKIFSESGYRGATMDEIALNAGLAKGTLYYHFKSKEEIFNFIVEEGLQILENQVVEVQNTSIGPIEKLIRICRIQLTFLYGYTDFFKIVMSQLWGTERRQNELRQKIRKYIYEIEINIKIAMENGLIEKGDIELMAFEFFGSLCSSAIYESIRIEKIDLENIIESTIKFTLNGLGINYKEVNYNDK</sequence>
<reference evidence="4 5" key="1">
    <citation type="submission" date="2017-03" db="EMBL/GenBank/DDBJ databases">
        <title>Genome sequence of Clostridium chromiireducens DSM 23318.</title>
        <authorList>
            <person name="Poehlein A."/>
            <person name="Daniel R."/>
        </authorList>
    </citation>
    <scope>NUCLEOTIDE SEQUENCE [LARGE SCALE GENOMIC DNA]</scope>
    <source>
        <strain evidence="4 5">DSM 23318</strain>
    </source>
</reference>
<dbReference type="InterPro" id="IPR009057">
    <property type="entry name" value="Homeodomain-like_sf"/>
</dbReference>
<organism evidence="4 5">
    <name type="scientific">Clostridium chromiireducens</name>
    <dbReference type="NCBI Taxonomy" id="225345"/>
    <lineage>
        <taxon>Bacteria</taxon>
        <taxon>Bacillati</taxon>
        <taxon>Bacillota</taxon>
        <taxon>Clostridia</taxon>
        <taxon>Eubacteriales</taxon>
        <taxon>Clostridiaceae</taxon>
        <taxon>Clostridium</taxon>
    </lineage>
</organism>